<dbReference type="OrthoDB" id="442680at2759"/>
<organism evidence="7 8">
    <name type="scientific">Lingula anatina</name>
    <name type="common">Brachiopod</name>
    <name type="synonym">Lingula unguis</name>
    <dbReference type="NCBI Taxonomy" id="7574"/>
    <lineage>
        <taxon>Eukaryota</taxon>
        <taxon>Metazoa</taxon>
        <taxon>Spiralia</taxon>
        <taxon>Lophotrochozoa</taxon>
        <taxon>Brachiopoda</taxon>
        <taxon>Linguliformea</taxon>
        <taxon>Lingulata</taxon>
        <taxon>Lingulida</taxon>
        <taxon>Linguloidea</taxon>
        <taxon>Lingulidae</taxon>
        <taxon>Lingula</taxon>
    </lineage>
</organism>
<evidence type="ECO:0000256" key="5">
    <source>
        <dbReference type="ARBA" id="ARBA00023136"/>
    </source>
</evidence>
<dbReference type="FunCoup" id="A0A1S3IW68">
    <property type="interactions" value="2160"/>
</dbReference>
<dbReference type="GO" id="GO:0005384">
    <property type="term" value="F:manganese ion transmembrane transporter activity"/>
    <property type="evidence" value="ECO:0007669"/>
    <property type="project" value="TreeGrafter"/>
</dbReference>
<evidence type="ECO:0000256" key="6">
    <source>
        <dbReference type="RuleBase" id="RU365102"/>
    </source>
</evidence>
<name>A0A1S3IW68_LINAN</name>
<feature type="transmembrane region" description="Helical" evidence="6">
    <location>
        <begin position="274"/>
        <end position="293"/>
    </location>
</feature>
<dbReference type="PANTHER" id="PTHR12608:SF1">
    <property type="entry name" value="TRANSMEMBRANE PROTEIN 165"/>
    <property type="match status" value="1"/>
</dbReference>
<evidence type="ECO:0000313" key="8">
    <source>
        <dbReference type="RefSeq" id="XP_013402308.1"/>
    </source>
</evidence>
<protein>
    <recommendedName>
        <fullName evidence="6">GDT1 family protein</fullName>
    </recommendedName>
</protein>
<proteinExistence type="inferred from homology"/>
<dbReference type="InParanoid" id="A0A1S3IW68"/>
<comment type="similarity">
    <text evidence="2 6">Belongs to the GDT1 family.</text>
</comment>
<dbReference type="Pfam" id="PF01169">
    <property type="entry name" value="GDT1"/>
    <property type="match status" value="2"/>
</dbReference>
<keyword evidence="3 6" id="KW-0812">Transmembrane</keyword>
<dbReference type="STRING" id="7574.A0A1S3IW68"/>
<dbReference type="GO" id="GO:0032472">
    <property type="term" value="P:Golgi calcium ion transport"/>
    <property type="evidence" value="ECO:0007669"/>
    <property type="project" value="TreeGrafter"/>
</dbReference>
<evidence type="ECO:0000313" key="7">
    <source>
        <dbReference type="Proteomes" id="UP000085678"/>
    </source>
</evidence>
<keyword evidence="5 6" id="KW-0472">Membrane</keyword>
<dbReference type="RefSeq" id="XP_013402308.1">
    <property type="nucleotide sequence ID" value="XM_013546854.1"/>
</dbReference>
<dbReference type="InterPro" id="IPR036259">
    <property type="entry name" value="MFS_trans_sf"/>
</dbReference>
<dbReference type="SUPFAM" id="SSF103473">
    <property type="entry name" value="MFS general substrate transporter"/>
    <property type="match status" value="1"/>
</dbReference>
<keyword evidence="7" id="KW-1185">Reference proteome</keyword>
<feature type="transmembrane region" description="Helical" evidence="6">
    <location>
        <begin position="12"/>
        <end position="30"/>
    </location>
</feature>
<evidence type="ECO:0000256" key="2">
    <source>
        <dbReference type="ARBA" id="ARBA00009190"/>
    </source>
</evidence>
<dbReference type="InterPro" id="IPR049555">
    <property type="entry name" value="GDT1-like_CS"/>
</dbReference>
<reference evidence="8" key="1">
    <citation type="submission" date="2025-08" db="UniProtKB">
        <authorList>
            <consortium name="RefSeq"/>
        </authorList>
    </citation>
    <scope>IDENTIFICATION</scope>
    <source>
        <tissue evidence="8">Gonads</tissue>
    </source>
</reference>
<gene>
    <name evidence="8" type="primary">LOC106167948</name>
</gene>
<dbReference type="OMA" id="ILGHAIC"/>
<evidence type="ECO:0000256" key="3">
    <source>
        <dbReference type="ARBA" id="ARBA00022692"/>
    </source>
</evidence>
<accession>A0A1S3IW68</accession>
<keyword evidence="4 6" id="KW-1133">Transmembrane helix</keyword>
<dbReference type="KEGG" id="lak:106167948"/>
<dbReference type="GO" id="GO:0016020">
    <property type="term" value="C:membrane"/>
    <property type="evidence" value="ECO:0007669"/>
    <property type="project" value="UniProtKB-SubCell"/>
</dbReference>
<feature type="transmembrane region" description="Helical" evidence="6">
    <location>
        <begin position="106"/>
        <end position="131"/>
    </location>
</feature>
<dbReference type="InterPro" id="IPR001727">
    <property type="entry name" value="GDT1-like"/>
</dbReference>
<comment type="subcellular location">
    <subcellularLocation>
        <location evidence="1 6">Membrane</location>
        <topology evidence="1 6">Multi-pass membrane protein</topology>
    </subcellularLocation>
</comment>
<feature type="transmembrane region" description="Helical" evidence="6">
    <location>
        <begin position="241"/>
        <end position="262"/>
    </location>
</feature>
<dbReference type="GO" id="GO:0015085">
    <property type="term" value="F:calcium ion transmembrane transporter activity"/>
    <property type="evidence" value="ECO:0007669"/>
    <property type="project" value="TreeGrafter"/>
</dbReference>
<evidence type="ECO:0000256" key="1">
    <source>
        <dbReference type="ARBA" id="ARBA00004141"/>
    </source>
</evidence>
<dbReference type="PROSITE" id="PS01214">
    <property type="entry name" value="UPF0016"/>
    <property type="match status" value="1"/>
</dbReference>
<dbReference type="PANTHER" id="PTHR12608">
    <property type="entry name" value="TRANSMEMBRANE PROTEIN HTP-1 RELATED"/>
    <property type="match status" value="1"/>
</dbReference>
<feature type="transmembrane region" description="Helical" evidence="6">
    <location>
        <begin position="72"/>
        <end position="94"/>
    </location>
</feature>
<dbReference type="AlphaFoldDB" id="A0A1S3IW68"/>
<sequence>MLARHLKSRHLAWCSELILILLVTSSLFVITSDAEELKFKKENDSKDDVKEVAIKKIASKLKPEIPEMDLGFVHAFVASISVIVVSELGDKTFFIAAIMAMRHSRLIVFAGAMGALGLMTVLSACLGYATTVIPRKLTFYLSSALFAIFGLKMLREGWTMSDDEAKEEYEEVQADLRKREDEFEKENVTTDIETGIIRVKRRGWLSCLPRIFIQSLTLTFLAEWGDRSQIATIILGAREEVAGVILGGCIGHALCTGLAVLGGRFIAQRISARTVHMIGGVVFLIFALSAFIIDPDEHSL</sequence>
<evidence type="ECO:0000256" key="4">
    <source>
        <dbReference type="ARBA" id="ARBA00022989"/>
    </source>
</evidence>
<dbReference type="GeneID" id="106167948"/>
<dbReference type="GO" id="GO:0032468">
    <property type="term" value="P:Golgi calcium ion homeostasis"/>
    <property type="evidence" value="ECO:0007669"/>
    <property type="project" value="TreeGrafter"/>
</dbReference>
<dbReference type="Proteomes" id="UP000085678">
    <property type="component" value="Unplaced"/>
</dbReference>
<dbReference type="GO" id="GO:0005794">
    <property type="term" value="C:Golgi apparatus"/>
    <property type="evidence" value="ECO:0007669"/>
    <property type="project" value="TreeGrafter"/>
</dbReference>